<feature type="domain" description="Zinc-ribbon" evidence="1">
    <location>
        <begin position="17"/>
        <end position="36"/>
    </location>
</feature>
<dbReference type="InterPro" id="IPR026870">
    <property type="entry name" value="Zinc_ribbon_dom"/>
</dbReference>
<dbReference type="EMBL" id="LAZR01010923">
    <property type="protein sequence ID" value="KKM64328.1"/>
    <property type="molecule type" value="Genomic_DNA"/>
</dbReference>
<evidence type="ECO:0000259" key="1">
    <source>
        <dbReference type="Pfam" id="PF13240"/>
    </source>
</evidence>
<reference evidence="2" key="1">
    <citation type="journal article" date="2015" name="Nature">
        <title>Complex archaea that bridge the gap between prokaryotes and eukaryotes.</title>
        <authorList>
            <person name="Spang A."/>
            <person name="Saw J.H."/>
            <person name="Jorgensen S.L."/>
            <person name="Zaremba-Niedzwiedzka K."/>
            <person name="Martijn J."/>
            <person name="Lind A.E."/>
            <person name="van Eijk R."/>
            <person name="Schleper C."/>
            <person name="Guy L."/>
            <person name="Ettema T.J."/>
        </authorList>
    </citation>
    <scope>NUCLEOTIDE SEQUENCE</scope>
</reference>
<organism evidence="2">
    <name type="scientific">marine sediment metagenome</name>
    <dbReference type="NCBI Taxonomy" id="412755"/>
    <lineage>
        <taxon>unclassified sequences</taxon>
        <taxon>metagenomes</taxon>
        <taxon>ecological metagenomes</taxon>
    </lineage>
</organism>
<accession>A0A0F9J478</accession>
<gene>
    <name evidence="2" type="ORF">LCGC14_1502490</name>
</gene>
<sequence>MFIQEPALNIGKSFHLCPNCGLKNVEKAKFCTDCGFDILNESKSRESILDDNLSEFIIDDDSSDYMIDRNSSIEDILLVLLHKNKGNTFTIKVLKTQLENLIENNMKKKYMQNNIATILETMDHRGRIQQVQKEDGLYFLL</sequence>
<dbReference type="AlphaFoldDB" id="A0A0F9J478"/>
<comment type="caution">
    <text evidence="2">The sequence shown here is derived from an EMBL/GenBank/DDBJ whole genome shotgun (WGS) entry which is preliminary data.</text>
</comment>
<proteinExistence type="predicted"/>
<name>A0A0F9J478_9ZZZZ</name>
<protein>
    <recommendedName>
        <fullName evidence="1">Zinc-ribbon domain-containing protein</fullName>
    </recommendedName>
</protein>
<evidence type="ECO:0000313" key="2">
    <source>
        <dbReference type="EMBL" id="KKM64328.1"/>
    </source>
</evidence>
<dbReference type="Pfam" id="PF13240">
    <property type="entry name" value="Zn_Ribbon_1"/>
    <property type="match status" value="1"/>
</dbReference>